<keyword evidence="1" id="KW-0808">Transferase</keyword>
<dbReference type="EMBL" id="SMMG02000005">
    <property type="protein sequence ID" value="KAA3474061.1"/>
    <property type="molecule type" value="Genomic_DNA"/>
</dbReference>
<keyword evidence="2" id="KW-1185">Reference proteome</keyword>
<evidence type="ECO:0000313" key="1">
    <source>
        <dbReference type="EMBL" id="KAA3474061.1"/>
    </source>
</evidence>
<keyword evidence="1" id="KW-0548">Nucleotidyltransferase</keyword>
<keyword evidence="1" id="KW-0695">RNA-directed DNA polymerase</keyword>
<reference evidence="2" key="1">
    <citation type="journal article" date="2019" name="Plant Biotechnol. J.">
        <title>Genome sequencing of the Australian wild diploid species Gossypium australe highlights disease resistance and delayed gland morphogenesis.</title>
        <authorList>
            <person name="Cai Y."/>
            <person name="Cai X."/>
            <person name="Wang Q."/>
            <person name="Wang P."/>
            <person name="Zhang Y."/>
            <person name="Cai C."/>
            <person name="Xu Y."/>
            <person name="Wang K."/>
            <person name="Zhou Z."/>
            <person name="Wang C."/>
            <person name="Geng S."/>
            <person name="Li B."/>
            <person name="Dong Q."/>
            <person name="Hou Y."/>
            <person name="Wang H."/>
            <person name="Ai P."/>
            <person name="Liu Z."/>
            <person name="Yi F."/>
            <person name="Sun M."/>
            <person name="An G."/>
            <person name="Cheng J."/>
            <person name="Zhang Y."/>
            <person name="Shi Q."/>
            <person name="Xie Y."/>
            <person name="Shi X."/>
            <person name="Chang Y."/>
            <person name="Huang F."/>
            <person name="Chen Y."/>
            <person name="Hong S."/>
            <person name="Mi L."/>
            <person name="Sun Q."/>
            <person name="Zhang L."/>
            <person name="Zhou B."/>
            <person name="Peng R."/>
            <person name="Zhang X."/>
            <person name="Liu F."/>
        </authorList>
    </citation>
    <scope>NUCLEOTIDE SEQUENCE [LARGE SCALE GENOMIC DNA]</scope>
    <source>
        <strain evidence="2">cv. PA1801</strain>
    </source>
</reference>
<dbReference type="Proteomes" id="UP000325315">
    <property type="component" value="Unassembled WGS sequence"/>
</dbReference>
<comment type="caution">
    <text evidence="1">The sequence shown here is derived from an EMBL/GenBank/DDBJ whole genome shotgun (WGS) entry which is preliminary data.</text>
</comment>
<sequence>MEIGILSTSIARRKLNRVDGLIVGDGGWCFDYEILQQHVNFFQELYTVGTRVTGNFPCRGIFLTISEYDQKLLLMNLLMRKFIELFLRVLGGQRLDPNINPTLFVLIPKVPGPSNISQFHQISLCTVLYKIVTKTIVNKLRLIMADIASSIVGRNISDNIIVAQEVVHTMKTTKEKNY</sequence>
<accession>A0A5B6VXC7</accession>
<dbReference type="AlphaFoldDB" id="A0A5B6VXC7"/>
<dbReference type="OrthoDB" id="10550803at2759"/>
<gene>
    <name evidence="1" type="ORF">EPI10_024390</name>
</gene>
<dbReference type="PANTHER" id="PTHR46890">
    <property type="entry name" value="NON-LTR RETROLELEMENT REVERSE TRANSCRIPTASE-LIKE PROTEIN-RELATED"/>
    <property type="match status" value="1"/>
</dbReference>
<organism evidence="1 2">
    <name type="scientific">Gossypium australe</name>
    <dbReference type="NCBI Taxonomy" id="47621"/>
    <lineage>
        <taxon>Eukaryota</taxon>
        <taxon>Viridiplantae</taxon>
        <taxon>Streptophyta</taxon>
        <taxon>Embryophyta</taxon>
        <taxon>Tracheophyta</taxon>
        <taxon>Spermatophyta</taxon>
        <taxon>Magnoliopsida</taxon>
        <taxon>eudicotyledons</taxon>
        <taxon>Gunneridae</taxon>
        <taxon>Pentapetalae</taxon>
        <taxon>rosids</taxon>
        <taxon>malvids</taxon>
        <taxon>Malvales</taxon>
        <taxon>Malvaceae</taxon>
        <taxon>Malvoideae</taxon>
        <taxon>Gossypium</taxon>
    </lineage>
</organism>
<proteinExistence type="predicted"/>
<dbReference type="InterPro" id="IPR052343">
    <property type="entry name" value="Retrotransposon-Effector_Assoc"/>
</dbReference>
<dbReference type="PANTHER" id="PTHR46890:SF48">
    <property type="entry name" value="RNA-DIRECTED DNA POLYMERASE"/>
    <property type="match status" value="1"/>
</dbReference>
<dbReference type="GO" id="GO:0003964">
    <property type="term" value="F:RNA-directed DNA polymerase activity"/>
    <property type="evidence" value="ECO:0007669"/>
    <property type="project" value="UniProtKB-KW"/>
</dbReference>
<evidence type="ECO:0000313" key="2">
    <source>
        <dbReference type="Proteomes" id="UP000325315"/>
    </source>
</evidence>
<protein>
    <submittedName>
        <fullName evidence="1">RNA-directed DNA polymerase</fullName>
    </submittedName>
</protein>
<name>A0A5B6VXC7_9ROSI</name>